<feature type="compositionally biased region" description="Basic and acidic residues" evidence="8">
    <location>
        <begin position="45"/>
        <end position="54"/>
    </location>
</feature>
<evidence type="ECO:0000313" key="10">
    <source>
        <dbReference type="Proteomes" id="UP000515511"/>
    </source>
</evidence>
<comment type="similarity">
    <text evidence="7">Belongs to the transglycosylase MltG family.</text>
</comment>
<dbReference type="Pfam" id="PF02618">
    <property type="entry name" value="YceG"/>
    <property type="match status" value="1"/>
</dbReference>
<keyword evidence="2 7" id="KW-0812">Transmembrane</keyword>
<keyword evidence="3 7" id="KW-1133">Transmembrane helix</keyword>
<name>A0A7G6YG78_9MICO</name>
<evidence type="ECO:0000256" key="2">
    <source>
        <dbReference type="ARBA" id="ARBA00022692"/>
    </source>
</evidence>
<feature type="site" description="Important for catalytic activity" evidence="7">
    <location>
        <position position="391"/>
    </location>
</feature>
<feature type="compositionally biased region" description="Low complexity" evidence="8">
    <location>
        <begin position="23"/>
        <end position="41"/>
    </location>
</feature>
<feature type="region of interest" description="Disordered" evidence="8">
    <location>
        <begin position="1"/>
        <end position="118"/>
    </location>
</feature>
<keyword evidence="6 7" id="KW-0961">Cell wall biogenesis/degradation</keyword>
<evidence type="ECO:0000256" key="7">
    <source>
        <dbReference type="HAMAP-Rule" id="MF_02065"/>
    </source>
</evidence>
<dbReference type="Gene3D" id="3.30.160.60">
    <property type="entry name" value="Classic Zinc Finger"/>
    <property type="match status" value="1"/>
</dbReference>
<comment type="catalytic activity">
    <reaction evidence="7">
        <text>a peptidoglycan chain = a peptidoglycan chain with N-acetyl-1,6-anhydromuramyl-[peptide] at the reducing end + a peptidoglycan chain with N-acetylglucosamine at the non-reducing end.</text>
        <dbReference type="EC" id="4.2.2.29"/>
    </reaction>
</comment>
<comment type="subcellular location">
    <subcellularLocation>
        <location evidence="7">Cell membrane</location>
        <topology evidence="7">Single-pass membrane protein</topology>
    </subcellularLocation>
</comment>
<dbReference type="CDD" id="cd08010">
    <property type="entry name" value="MltG_like"/>
    <property type="match status" value="1"/>
</dbReference>
<dbReference type="InterPro" id="IPR003770">
    <property type="entry name" value="MLTG-like"/>
</dbReference>
<dbReference type="PANTHER" id="PTHR30518">
    <property type="entry name" value="ENDOLYTIC MUREIN TRANSGLYCOSYLASE"/>
    <property type="match status" value="1"/>
</dbReference>
<evidence type="ECO:0000256" key="8">
    <source>
        <dbReference type="SAM" id="MobiDB-lite"/>
    </source>
</evidence>
<gene>
    <name evidence="7 9" type="primary">mltG</name>
    <name evidence="9" type="ORF">F1C12_02240</name>
</gene>
<keyword evidence="4 7" id="KW-0472">Membrane</keyword>
<dbReference type="EMBL" id="CP043641">
    <property type="protein sequence ID" value="QNE37493.1"/>
    <property type="molecule type" value="Genomic_DNA"/>
</dbReference>
<dbReference type="PANTHER" id="PTHR30518:SF2">
    <property type="entry name" value="ENDOLYTIC MUREIN TRANSGLYCOSYLASE"/>
    <property type="match status" value="1"/>
</dbReference>
<feature type="transmembrane region" description="Helical" evidence="7">
    <location>
        <begin position="171"/>
        <end position="192"/>
    </location>
</feature>
<dbReference type="EC" id="4.2.2.29" evidence="7"/>
<feature type="compositionally biased region" description="Basic and acidic residues" evidence="8">
    <location>
        <begin position="1"/>
        <end position="22"/>
    </location>
</feature>
<accession>A0A7G6YG78</accession>
<comment type="function">
    <text evidence="7">Functions as a peptidoglycan terminase that cleaves nascent peptidoglycan strands endolytically to terminate their elongation.</text>
</comment>
<protein>
    <recommendedName>
        <fullName evidence="7">Endolytic murein transglycosylase</fullName>
        <ecNumber evidence="7">4.2.2.29</ecNumber>
    </recommendedName>
    <alternativeName>
        <fullName evidence="7">Peptidoglycan lytic transglycosylase</fullName>
    </alternativeName>
    <alternativeName>
        <fullName evidence="7">Peptidoglycan polymerization terminase</fullName>
    </alternativeName>
</protein>
<dbReference type="KEGG" id="lse:F1C12_02240"/>
<dbReference type="NCBIfam" id="TIGR00247">
    <property type="entry name" value="endolytic transglycosylase MltG"/>
    <property type="match status" value="1"/>
</dbReference>
<dbReference type="GO" id="GO:0009252">
    <property type="term" value="P:peptidoglycan biosynthetic process"/>
    <property type="evidence" value="ECO:0007669"/>
    <property type="project" value="UniProtKB-UniRule"/>
</dbReference>
<feature type="compositionally biased region" description="Basic and acidic residues" evidence="8">
    <location>
        <begin position="105"/>
        <end position="118"/>
    </location>
</feature>
<sequence>MTRREARQAREAQEAAQARDQEAAPQQAAPQAAAPQDAPQPSGDRTTREADARHPQTPGPWTPPPAETPANRQTLAGLDFDSVVTGPVPVDAAGRPEPEPVGAAVRHEAGHGTAREHSRFEDPAHAIFAPLAEDGAGGSGGGNGDSPLAWRQQNYVSHEQPKRKRRLLKRLVITLVVILVLGGLAAGGFMAFQPQVAALVAKVVPQNNDYTGNGTGSVTFTIKSGDDGSSIATNLQKAGVTKSYDAFYSLVLRQQPQIVWQPGVFKLAKQMSAKAALTALQDPASRMQNTAVIPEGTAEKDALQTVADATKIPLAQLQQAAANPADFGLPPQAKTLEGFLFPATYTFAPGISAHDALKTMVDRSFQALDQAGVPAADRWNDVILASIVQREAGLKDDYPKVARVFLNRLAQGWDLQSDATVAYGTGHTDRVATTDAERADASNPYNTYAHAGLPVGPISNPGDLALNAVTHPADGPWMYFVTWNLKTGETIFSTTQAEHEAAVAKWQQWMKDNPGYE</sequence>
<evidence type="ECO:0000313" key="9">
    <source>
        <dbReference type="EMBL" id="QNE37493.1"/>
    </source>
</evidence>
<dbReference type="HAMAP" id="MF_02065">
    <property type="entry name" value="MltG"/>
    <property type="match status" value="1"/>
</dbReference>
<dbReference type="GO" id="GO:0005886">
    <property type="term" value="C:plasma membrane"/>
    <property type="evidence" value="ECO:0007669"/>
    <property type="project" value="UniProtKB-SubCell"/>
</dbReference>
<dbReference type="GO" id="GO:0008932">
    <property type="term" value="F:lytic endotransglycosylase activity"/>
    <property type="evidence" value="ECO:0007669"/>
    <property type="project" value="UniProtKB-UniRule"/>
</dbReference>
<evidence type="ECO:0000256" key="4">
    <source>
        <dbReference type="ARBA" id="ARBA00023136"/>
    </source>
</evidence>
<evidence type="ECO:0000256" key="6">
    <source>
        <dbReference type="ARBA" id="ARBA00023316"/>
    </source>
</evidence>
<evidence type="ECO:0000256" key="3">
    <source>
        <dbReference type="ARBA" id="ARBA00022989"/>
    </source>
</evidence>
<evidence type="ECO:0000256" key="1">
    <source>
        <dbReference type="ARBA" id="ARBA00022475"/>
    </source>
</evidence>
<evidence type="ECO:0000256" key="5">
    <source>
        <dbReference type="ARBA" id="ARBA00023239"/>
    </source>
</evidence>
<feature type="compositionally biased region" description="Pro residues" evidence="8">
    <location>
        <begin position="57"/>
        <end position="67"/>
    </location>
</feature>
<dbReference type="Proteomes" id="UP000515511">
    <property type="component" value="Chromosome"/>
</dbReference>
<reference evidence="10" key="1">
    <citation type="submission" date="2019-09" db="EMBL/GenBank/DDBJ databases">
        <title>Antimicrobial potential of Antarctic Bacteria.</title>
        <authorList>
            <person name="Benaud N."/>
            <person name="Edwards R.J."/>
            <person name="Ferrari B.C."/>
        </authorList>
    </citation>
    <scope>NUCLEOTIDE SEQUENCE [LARGE SCALE GENOMIC DNA]</scope>
    <source>
        <strain evidence="10">INR9</strain>
    </source>
</reference>
<dbReference type="GO" id="GO:0071555">
    <property type="term" value="P:cell wall organization"/>
    <property type="evidence" value="ECO:0007669"/>
    <property type="project" value="UniProtKB-KW"/>
</dbReference>
<keyword evidence="5 7" id="KW-0456">Lyase</keyword>
<organism evidence="9 10">
    <name type="scientific">Leifsonia shinshuensis</name>
    <dbReference type="NCBI Taxonomy" id="150026"/>
    <lineage>
        <taxon>Bacteria</taxon>
        <taxon>Bacillati</taxon>
        <taxon>Actinomycetota</taxon>
        <taxon>Actinomycetes</taxon>
        <taxon>Micrococcales</taxon>
        <taxon>Microbacteriaceae</taxon>
        <taxon>Leifsonia</taxon>
    </lineage>
</organism>
<proteinExistence type="inferred from homology"/>
<keyword evidence="1 7" id="KW-1003">Cell membrane</keyword>
<dbReference type="Gene3D" id="3.30.1490.480">
    <property type="entry name" value="Endolytic murein transglycosylase"/>
    <property type="match status" value="1"/>
</dbReference>
<dbReference type="AlphaFoldDB" id="A0A7G6YG78"/>